<dbReference type="EMBL" id="CM032183">
    <property type="protein sequence ID" value="KAG7095523.1"/>
    <property type="molecule type" value="Genomic_DNA"/>
</dbReference>
<accession>A0A9P7UVF0</accession>
<keyword evidence="1" id="KW-0732">Signal</keyword>
<feature type="chain" id="PRO_5040410527" evidence="1">
    <location>
        <begin position="16"/>
        <end position="506"/>
    </location>
</feature>
<dbReference type="Gene3D" id="3.40.630.10">
    <property type="entry name" value="Zn peptidases"/>
    <property type="match status" value="1"/>
</dbReference>
<comment type="caution">
    <text evidence="2">The sequence shown here is derived from an EMBL/GenBank/DDBJ whole genome shotgun (WGS) entry which is preliminary data.</text>
</comment>
<keyword evidence="3" id="KW-1185">Reference proteome</keyword>
<dbReference type="AlphaFoldDB" id="A0A9P7UVF0"/>
<reference evidence="2" key="1">
    <citation type="journal article" date="2021" name="Genome Biol. Evol.">
        <title>The assembled and annotated genome of the fairy-ring fungus Marasmius oreades.</title>
        <authorList>
            <person name="Hiltunen M."/>
            <person name="Ament-Velasquez S.L."/>
            <person name="Johannesson H."/>
        </authorList>
    </citation>
    <scope>NUCLEOTIDE SEQUENCE</scope>
    <source>
        <strain evidence="2">03SP1</strain>
    </source>
</reference>
<organism evidence="2 3">
    <name type="scientific">Marasmius oreades</name>
    <name type="common">fairy-ring Marasmius</name>
    <dbReference type="NCBI Taxonomy" id="181124"/>
    <lineage>
        <taxon>Eukaryota</taxon>
        <taxon>Fungi</taxon>
        <taxon>Dikarya</taxon>
        <taxon>Basidiomycota</taxon>
        <taxon>Agaricomycotina</taxon>
        <taxon>Agaricomycetes</taxon>
        <taxon>Agaricomycetidae</taxon>
        <taxon>Agaricales</taxon>
        <taxon>Marasmiineae</taxon>
        <taxon>Marasmiaceae</taxon>
        <taxon>Marasmius</taxon>
    </lineage>
</organism>
<dbReference type="SUPFAM" id="SSF53187">
    <property type="entry name" value="Zn-dependent exopeptidases"/>
    <property type="match status" value="1"/>
</dbReference>
<dbReference type="RefSeq" id="XP_043011993.1">
    <property type="nucleotide sequence ID" value="XM_043150903.1"/>
</dbReference>
<dbReference type="Proteomes" id="UP001049176">
    <property type="component" value="Chromosome 3"/>
</dbReference>
<dbReference type="OrthoDB" id="4334193at2759"/>
<dbReference type="GeneID" id="66075337"/>
<evidence type="ECO:0000313" key="2">
    <source>
        <dbReference type="EMBL" id="KAG7095523.1"/>
    </source>
</evidence>
<name>A0A9P7UVF0_9AGAR</name>
<evidence type="ECO:0000313" key="3">
    <source>
        <dbReference type="Proteomes" id="UP001049176"/>
    </source>
</evidence>
<proteinExistence type="predicted"/>
<sequence length="506" mass="55174">MFIQILLSSLPLVYAGGSFSLTQQQERLLEDRLFQTNLRGPRWTGNDNQNVLTELVAGSMNNTGLDVKTLTYEFSRWDARWWSLSLKLTNGTILGLPTTGFWPYSGDSGLAGVTGPVHDAGSFGIIDNLDRDANATSLDLNGITEGTVLFFDDPSPTRNYSEPEYHLLGTSRGIPPTEIPELGNLTNPHWQSSKTLNWKSLKAKGVAAAIASWVHTSDENAALQYLPNDGAPGDGNLFQVPTLYVGNSTGELIRELVKSGQVESATVVLDAPSFRANSSTIIGHLKGKGNTNDTIVLYTHGDGPSIIEENGPILLLAMAEALAPKGLDINVDFVITTGHMSGGHLNESLWKDQVPSIAQNAKAVISCEHFGAIEWKDEIQDGKPVYRSHGKLEPMWSLANDTNHSDLLQQLYIDSFEGTSSQLRMALLAPQLVQGKLARWFGVGGIAQFGHTNIPTIGIIPQPDYLWTAMVDGGWSKLDIPIVIEQINVILRLVEKLNEQHVFGKL</sequence>
<feature type="signal peptide" evidence="1">
    <location>
        <begin position="1"/>
        <end position="15"/>
    </location>
</feature>
<dbReference type="Gene3D" id="3.50.30.30">
    <property type="match status" value="1"/>
</dbReference>
<gene>
    <name evidence="2" type="ORF">E1B28_006261</name>
</gene>
<evidence type="ECO:0000256" key="1">
    <source>
        <dbReference type="SAM" id="SignalP"/>
    </source>
</evidence>
<protein>
    <submittedName>
        <fullName evidence="2">Uncharacterized protein</fullName>
    </submittedName>
</protein>
<dbReference type="KEGG" id="more:E1B28_006261"/>